<evidence type="ECO:0000259" key="6">
    <source>
        <dbReference type="PROSITE" id="PS50893"/>
    </source>
</evidence>
<evidence type="ECO:0000256" key="1">
    <source>
        <dbReference type="ARBA" id="ARBA00004236"/>
    </source>
</evidence>
<keyword evidence="2" id="KW-0813">Transport</keyword>
<dbReference type="PROSITE" id="PS00211">
    <property type="entry name" value="ABC_TRANSPORTER_1"/>
    <property type="match status" value="1"/>
</dbReference>
<reference evidence="8 9" key="1">
    <citation type="submission" date="2018-01" db="EMBL/GenBank/DDBJ databases">
        <title>Metagenomic assembled genomes from two thermal pools in the Uzon Caldera, Kamchatka, Russia.</title>
        <authorList>
            <person name="Wilkins L."/>
            <person name="Ettinger C."/>
        </authorList>
    </citation>
    <scope>NUCLEOTIDE SEQUENCE [LARGE SCALE GENOMIC DNA]</scope>
    <source>
        <strain evidence="8">ZAV-06</strain>
    </source>
</reference>
<dbReference type="InterPro" id="IPR003593">
    <property type="entry name" value="AAA+_ATPase"/>
</dbReference>
<dbReference type="OMA" id="EACPNDM"/>
<dbReference type="InterPro" id="IPR003439">
    <property type="entry name" value="ABC_transporter-like_ATP-bd"/>
</dbReference>
<proteinExistence type="predicted"/>
<organism evidence="8 9">
    <name type="scientific">Fervidicoccus fontis</name>
    <dbReference type="NCBI Taxonomy" id="683846"/>
    <lineage>
        <taxon>Archaea</taxon>
        <taxon>Thermoproteota</taxon>
        <taxon>Thermoprotei</taxon>
        <taxon>Fervidicoccales</taxon>
        <taxon>Fervidicoccaceae</taxon>
        <taxon>Fervidicoccus</taxon>
    </lineage>
</organism>
<sequence length="482" mass="54431">MLSVRINSAGYNESEKILNNISFDAESGKLILIGGHSGSGKTTLLFAITGVLTSLLKGWADGKVIYRSTDILKLDEPLSFSGKIFGFVLQDPDRQLLMPTPFDEVMFTLENFGFEESEAKKKTENLLETFGLKKKMFEHVENLSGGEKRRLSLASAIAHDPPIIIFDEPTASLDPWGINDVRNFIASEIRMGKSIIVVEHKVKYFIDMASELIVLGKNSDTTYFKDITISPEFLEKLDSLGVDSYPVSETKKKKDENRREKILEMRGVECWYDESDYILRNIDLDLRRGEVVALVGPNGSGKTTLLKTIAGFHKKYSGEIKIYAERKNVKPFYVPQVPDYLFIKNTLKEELEFLSKKTGKRKDELIALLDFYESRKNSSPYTLSLGQRRWLSAVIAWSYEPSIVLFDEPTVGLDKFMLFDFFSNVIKLKEKGTSFLISTHDPRVLSEIADRAYATYNGSIKEVDPIDEAKKLETISGVSHGA</sequence>
<comment type="function">
    <text evidence="5">Probably part of an ABC transporter complex. Responsible for energy coupling to the transport system.</text>
</comment>
<dbReference type="GO" id="GO:0005524">
    <property type="term" value="F:ATP binding"/>
    <property type="evidence" value="ECO:0007669"/>
    <property type="project" value="UniProtKB-KW"/>
</dbReference>
<evidence type="ECO:0000313" key="8">
    <source>
        <dbReference type="EMBL" id="PMB75679.1"/>
    </source>
</evidence>
<dbReference type="Gene3D" id="3.40.50.300">
    <property type="entry name" value="P-loop containing nucleotide triphosphate hydrolases"/>
    <property type="match status" value="2"/>
</dbReference>
<dbReference type="GeneID" id="12449655"/>
<gene>
    <name evidence="8" type="ORF">C0188_02140</name>
    <name evidence="7" type="ORF">ENO39_03080</name>
</gene>
<dbReference type="RefSeq" id="WP_014557720.1">
    <property type="nucleotide sequence ID" value="NZ_DSFH01000046.1"/>
</dbReference>
<evidence type="ECO:0000256" key="2">
    <source>
        <dbReference type="ARBA" id="ARBA00022448"/>
    </source>
</evidence>
<evidence type="ECO:0000256" key="5">
    <source>
        <dbReference type="ARBA" id="ARBA00025157"/>
    </source>
</evidence>
<dbReference type="PROSITE" id="PS50893">
    <property type="entry name" value="ABC_TRANSPORTER_2"/>
    <property type="match status" value="2"/>
</dbReference>
<dbReference type="InterPro" id="IPR015856">
    <property type="entry name" value="ABC_transpr_CbiO/EcfA_su"/>
</dbReference>
<dbReference type="GO" id="GO:0043190">
    <property type="term" value="C:ATP-binding cassette (ABC) transporter complex"/>
    <property type="evidence" value="ECO:0007669"/>
    <property type="project" value="TreeGrafter"/>
</dbReference>
<dbReference type="GO" id="GO:0042626">
    <property type="term" value="F:ATPase-coupled transmembrane transporter activity"/>
    <property type="evidence" value="ECO:0007669"/>
    <property type="project" value="TreeGrafter"/>
</dbReference>
<feature type="domain" description="ABC transporter" evidence="6">
    <location>
        <begin position="1"/>
        <end position="242"/>
    </location>
</feature>
<dbReference type="SUPFAM" id="SSF52540">
    <property type="entry name" value="P-loop containing nucleoside triphosphate hydrolases"/>
    <property type="match status" value="2"/>
</dbReference>
<evidence type="ECO:0000313" key="7">
    <source>
        <dbReference type="EMBL" id="HEW64021.1"/>
    </source>
</evidence>
<evidence type="ECO:0000256" key="3">
    <source>
        <dbReference type="ARBA" id="ARBA00022741"/>
    </source>
</evidence>
<dbReference type="InterPro" id="IPR027417">
    <property type="entry name" value="P-loop_NTPase"/>
</dbReference>
<protein>
    <submittedName>
        <fullName evidence="7">ATP-binding cassette domain-containing protein</fullName>
    </submittedName>
    <submittedName>
        <fullName evidence="8">Energy-coupling factor transporter ATPase</fullName>
    </submittedName>
</protein>
<evidence type="ECO:0000313" key="9">
    <source>
        <dbReference type="Proteomes" id="UP000237153"/>
    </source>
</evidence>
<dbReference type="Pfam" id="PF00005">
    <property type="entry name" value="ABC_tran"/>
    <property type="match status" value="2"/>
</dbReference>
<accession>A0A2J6N301</accession>
<feature type="domain" description="ABC transporter" evidence="6">
    <location>
        <begin position="263"/>
        <end position="482"/>
    </location>
</feature>
<keyword evidence="3" id="KW-0547">Nucleotide-binding</keyword>
<comment type="caution">
    <text evidence="8">The sequence shown here is derived from an EMBL/GenBank/DDBJ whole genome shotgun (WGS) entry which is preliminary data.</text>
</comment>
<dbReference type="InterPro" id="IPR050095">
    <property type="entry name" value="ECF_ABC_transporter_ATP-bd"/>
</dbReference>
<dbReference type="AlphaFoldDB" id="A0A2J6N301"/>
<name>A0A2J6N301_9CREN</name>
<dbReference type="SMART" id="SM00382">
    <property type="entry name" value="AAA"/>
    <property type="match status" value="2"/>
</dbReference>
<dbReference type="PANTHER" id="PTHR43553">
    <property type="entry name" value="HEAVY METAL TRANSPORTER"/>
    <property type="match status" value="1"/>
</dbReference>
<reference evidence="7" key="2">
    <citation type="journal article" date="2020" name="mSystems">
        <title>Genome- and Community-Level Interaction Insights into Carbon Utilization and Element Cycling Functions of Hydrothermarchaeota in Hydrothermal Sediment.</title>
        <authorList>
            <person name="Zhou Z."/>
            <person name="Liu Y."/>
            <person name="Xu W."/>
            <person name="Pan J."/>
            <person name="Luo Z.H."/>
            <person name="Li M."/>
        </authorList>
    </citation>
    <scope>NUCLEOTIDE SEQUENCE [LARGE SCALE GENOMIC DNA]</scope>
    <source>
        <strain evidence="7">SpSt-1261</strain>
    </source>
</reference>
<evidence type="ECO:0000256" key="4">
    <source>
        <dbReference type="ARBA" id="ARBA00022840"/>
    </source>
</evidence>
<dbReference type="Proteomes" id="UP000886076">
    <property type="component" value="Unassembled WGS sequence"/>
</dbReference>
<dbReference type="CDD" id="cd03225">
    <property type="entry name" value="ABC_cobalt_CbiO_domain1"/>
    <property type="match status" value="2"/>
</dbReference>
<dbReference type="EMBL" id="PNIM01000008">
    <property type="protein sequence ID" value="PMB75679.1"/>
    <property type="molecule type" value="Genomic_DNA"/>
</dbReference>
<dbReference type="InterPro" id="IPR017871">
    <property type="entry name" value="ABC_transporter-like_CS"/>
</dbReference>
<dbReference type="Proteomes" id="UP000237153">
    <property type="component" value="Unassembled WGS sequence"/>
</dbReference>
<keyword evidence="4 7" id="KW-0067">ATP-binding</keyword>
<dbReference type="EMBL" id="DSFH01000046">
    <property type="protein sequence ID" value="HEW64021.1"/>
    <property type="molecule type" value="Genomic_DNA"/>
</dbReference>
<comment type="subcellular location">
    <subcellularLocation>
        <location evidence="1">Cell membrane</location>
    </subcellularLocation>
</comment>
<dbReference type="GO" id="GO:0016887">
    <property type="term" value="F:ATP hydrolysis activity"/>
    <property type="evidence" value="ECO:0007669"/>
    <property type="project" value="InterPro"/>
</dbReference>